<keyword evidence="3" id="KW-1185">Reference proteome</keyword>
<reference evidence="3" key="1">
    <citation type="submission" date="2019-03" db="EMBL/GenBank/DDBJ databases">
        <title>Snf2 controls pulcherriminic acid biosynthesis and connects pigmentation and antifungal activity of the yeast Metschnikowia pulcherrima.</title>
        <authorList>
            <person name="Gore-Lloyd D."/>
            <person name="Sumann I."/>
            <person name="Brachmann A.O."/>
            <person name="Schneeberger K."/>
            <person name="Ortiz-Merino R.A."/>
            <person name="Moreno-Beltran M."/>
            <person name="Schlaefli M."/>
            <person name="Kirner P."/>
            <person name="Santos Kron A."/>
            <person name="Wolfe K.H."/>
            <person name="Piel J."/>
            <person name="Ahrens C.H."/>
            <person name="Henk D."/>
            <person name="Freimoser F.M."/>
        </authorList>
    </citation>
    <scope>NUCLEOTIDE SEQUENCE [LARGE SCALE GENOMIC DNA]</scope>
    <source>
        <strain evidence="3">APC 1.2</strain>
    </source>
</reference>
<gene>
    <name evidence="2" type="ORF">METSCH_C03880</name>
</gene>
<protein>
    <submittedName>
        <fullName evidence="2">Uncharacterized protein</fullName>
    </submittedName>
</protein>
<dbReference type="AlphaFoldDB" id="A0A4P6XMD3"/>
<proteinExistence type="predicted"/>
<dbReference type="EMBL" id="CP034458">
    <property type="protein sequence ID" value="QBM88420.1"/>
    <property type="molecule type" value="Genomic_DNA"/>
</dbReference>
<dbReference type="Proteomes" id="UP000292447">
    <property type="component" value="Chromosome III"/>
</dbReference>
<feature type="compositionally biased region" description="Acidic residues" evidence="1">
    <location>
        <begin position="108"/>
        <end position="125"/>
    </location>
</feature>
<evidence type="ECO:0000313" key="2">
    <source>
        <dbReference type="EMBL" id="QBM88420.1"/>
    </source>
</evidence>
<organism evidence="2 3">
    <name type="scientific">Metschnikowia aff. pulcherrima</name>
    <dbReference type="NCBI Taxonomy" id="2163413"/>
    <lineage>
        <taxon>Eukaryota</taxon>
        <taxon>Fungi</taxon>
        <taxon>Dikarya</taxon>
        <taxon>Ascomycota</taxon>
        <taxon>Saccharomycotina</taxon>
        <taxon>Pichiomycetes</taxon>
        <taxon>Metschnikowiaceae</taxon>
        <taxon>Metschnikowia</taxon>
    </lineage>
</organism>
<evidence type="ECO:0000256" key="1">
    <source>
        <dbReference type="SAM" id="MobiDB-lite"/>
    </source>
</evidence>
<feature type="region of interest" description="Disordered" evidence="1">
    <location>
        <begin position="58"/>
        <end position="159"/>
    </location>
</feature>
<sequence>MLFFFAIVTPIVTAIVLKTLPKIEIPTFAENKKPALSLAQIETSVFSPKRPYFVQIEKRDNGISGNNTNDEPSTSYTYFSQNQPTESSIDADSVTPTQAATQWYTISDSDDLNNDESEDESEDETLSASPEQTESEKNDNFSNLAVGGEDPLASTSKSHDRVLLKTNSVSVLHENDIRVIRDFEILAKTLFTKLLKCSEPNSLASEKFAVNTVTLENEFYELVADYAHISSSGNLFQSEATELFTLTRSLFELLLYREALRLRYGNENLTDSGINEETENAVSEIGLFGLKLVDFEIQLFNFFDADGATNADHRSRLESAKTRFNVLLDESQLLAARNVLHTDAFKKKIQNLTEKLQLLDRKFLTISQTHVPAAENLTVLARSDALPLSRVVDASIEQKIESLISGVEENLRLLDEILDQYYKGHDLMVDRFQLVKEGAETQLAQIVALNLPDNVHTSISDYIDTVWTKLICMESALSCALSELCETSQHGNGECVHLSLATFGKEVEALYHKIEHLLLLVSSDDLGAEDTHDHDMRALVEDYKFHLLTLKNINIFGWNGQPVLDEILVRIEQMEKHLENAENILLEVSSFEESGMDGGIPKSGAGSCDESFATSINLRLQDIEMGLNEALDPSTSTLESLKKDLDYYSKAFDSILREINLAGSPCEVSSTTLIEKISNRLELIKGIFSEVTLQDEKIGDA</sequence>
<name>A0A4P6XMD3_9ASCO</name>
<evidence type="ECO:0000313" key="3">
    <source>
        <dbReference type="Proteomes" id="UP000292447"/>
    </source>
</evidence>
<accession>A0A4P6XMD3</accession>
<feature type="compositionally biased region" description="Polar residues" evidence="1">
    <location>
        <begin position="63"/>
        <end position="106"/>
    </location>
</feature>